<name>A0A926NI03_9SPHI</name>
<gene>
    <name evidence="1" type="ORF">IDJ76_04970</name>
</gene>
<dbReference type="RefSeq" id="WP_191161385.1">
    <property type="nucleotide sequence ID" value="NZ_JACWMX010000002.1"/>
</dbReference>
<dbReference type="AlphaFoldDB" id="A0A926NI03"/>
<evidence type="ECO:0000313" key="1">
    <source>
        <dbReference type="EMBL" id="MBD1392444.1"/>
    </source>
</evidence>
<evidence type="ECO:0000313" key="2">
    <source>
        <dbReference type="Proteomes" id="UP000619078"/>
    </source>
</evidence>
<comment type="caution">
    <text evidence="1">The sequence shown here is derived from an EMBL/GenBank/DDBJ whole genome shotgun (WGS) entry which is preliminary data.</text>
</comment>
<organism evidence="1 2">
    <name type="scientific">Mucilaginibacter glaciei</name>
    <dbReference type="NCBI Taxonomy" id="2772109"/>
    <lineage>
        <taxon>Bacteria</taxon>
        <taxon>Pseudomonadati</taxon>
        <taxon>Bacteroidota</taxon>
        <taxon>Sphingobacteriia</taxon>
        <taxon>Sphingobacteriales</taxon>
        <taxon>Sphingobacteriaceae</taxon>
        <taxon>Mucilaginibacter</taxon>
    </lineage>
</organism>
<dbReference type="EMBL" id="JACWMX010000002">
    <property type="protein sequence ID" value="MBD1392444.1"/>
    <property type="molecule type" value="Genomic_DNA"/>
</dbReference>
<protein>
    <submittedName>
        <fullName evidence="1">Uncharacterized protein</fullName>
    </submittedName>
</protein>
<proteinExistence type="predicted"/>
<keyword evidence="2" id="KW-1185">Reference proteome</keyword>
<reference evidence="1" key="1">
    <citation type="submission" date="2020-09" db="EMBL/GenBank/DDBJ databases">
        <title>Novel species of Mucilaginibacter isolated from a glacier on the Tibetan Plateau.</title>
        <authorList>
            <person name="Liu Q."/>
            <person name="Xin Y.-H."/>
        </authorList>
    </citation>
    <scope>NUCLEOTIDE SEQUENCE</scope>
    <source>
        <strain evidence="1">ZB1P21</strain>
    </source>
</reference>
<accession>A0A926NI03</accession>
<sequence length="57" mass="6583">MATKSVKMFETFEDLKSHEKDSVNYILSLERHNAFGEFIKAVKTQSKVQFTTAKLTK</sequence>
<dbReference type="Proteomes" id="UP000619078">
    <property type="component" value="Unassembled WGS sequence"/>
</dbReference>